<evidence type="ECO:0000313" key="4">
    <source>
        <dbReference type="Proteomes" id="UP001174677"/>
    </source>
</evidence>
<dbReference type="Pfam" id="PF14392">
    <property type="entry name" value="zf-CCHC_4"/>
    <property type="match status" value="1"/>
</dbReference>
<name>A0ABQ9KVT6_HEVBR</name>
<dbReference type="Pfam" id="PF14111">
    <property type="entry name" value="DUF4283"/>
    <property type="match status" value="1"/>
</dbReference>
<dbReference type="Proteomes" id="UP001174677">
    <property type="component" value="Chromosome 15"/>
</dbReference>
<dbReference type="InterPro" id="IPR025558">
    <property type="entry name" value="DUF4283"/>
</dbReference>
<accession>A0ABQ9KVT6</accession>
<dbReference type="PANTHER" id="PTHR31286">
    <property type="entry name" value="GLYCINE-RICH CELL WALL STRUCTURAL PROTEIN 1.8-LIKE"/>
    <property type="match status" value="1"/>
</dbReference>
<evidence type="ECO:0000259" key="2">
    <source>
        <dbReference type="Pfam" id="PF14392"/>
    </source>
</evidence>
<evidence type="ECO:0008006" key="5">
    <source>
        <dbReference type="Google" id="ProtNLM"/>
    </source>
</evidence>
<dbReference type="InterPro" id="IPR040256">
    <property type="entry name" value="At4g02000-like"/>
</dbReference>
<dbReference type="PANTHER" id="PTHR31286:SF153">
    <property type="entry name" value="DUF4283 DOMAIN PROTEIN"/>
    <property type="match status" value="1"/>
</dbReference>
<proteinExistence type="predicted"/>
<evidence type="ECO:0000313" key="3">
    <source>
        <dbReference type="EMBL" id="KAJ9152643.1"/>
    </source>
</evidence>
<organism evidence="3 4">
    <name type="scientific">Hevea brasiliensis</name>
    <name type="common">Para rubber tree</name>
    <name type="synonym">Siphonia brasiliensis</name>
    <dbReference type="NCBI Taxonomy" id="3981"/>
    <lineage>
        <taxon>Eukaryota</taxon>
        <taxon>Viridiplantae</taxon>
        <taxon>Streptophyta</taxon>
        <taxon>Embryophyta</taxon>
        <taxon>Tracheophyta</taxon>
        <taxon>Spermatophyta</taxon>
        <taxon>Magnoliopsida</taxon>
        <taxon>eudicotyledons</taxon>
        <taxon>Gunneridae</taxon>
        <taxon>Pentapetalae</taxon>
        <taxon>rosids</taxon>
        <taxon>fabids</taxon>
        <taxon>Malpighiales</taxon>
        <taxon>Euphorbiaceae</taxon>
        <taxon>Crotonoideae</taxon>
        <taxon>Micrandreae</taxon>
        <taxon>Hevea</taxon>
    </lineage>
</organism>
<evidence type="ECO:0000259" key="1">
    <source>
        <dbReference type="Pfam" id="PF14111"/>
    </source>
</evidence>
<protein>
    <recommendedName>
        <fullName evidence="5">CCHC-type domain-containing protein</fullName>
    </recommendedName>
</protein>
<feature type="domain" description="DUF4283" evidence="1">
    <location>
        <begin position="35"/>
        <end position="110"/>
    </location>
</feature>
<feature type="domain" description="Zinc knuckle CX2CX4HX4C" evidence="2">
    <location>
        <begin position="177"/>
        <end position="224"/>
    </location>
</feature>
<keyword evidence="4" id="KW-1185">Reference proteome</keyword>
<gene>
    <name evidence="3" type="ORF">P3X46_026189</name>
</gene>
<dbReference type="EMBL" id="JARPOI010000015">
    <property type="protein sequence ID" value="KAJ9152643.1"/>
    <property type="molecule type" value="Genomic_DNA"/>
</dbReference>
<comment type="caution">
    <text evidence="3">The sequence shown here is derived from an EMBL/GenBank/DDBJ whole genome shotgun (WGS) entry which is preliminary data.</text>
</comment>
<sequence>MSIECGLVKEIVRLSLEEEEEGGLVLYEETGSEGKETQGLCLVGRFYTERNINFMEMKQTMASLWRPRSGVSIKELKNSLFLFQFFHEVDVSYVLDMSPWTFNNLLLLFHCLKLNKQSQNVKLFHYLIWVQVHQLSLGLKTEYVAMRINDYVGEFMEVNKNNFNGLWQSYMHVQVCIDIRQPLKRRMKIKQLEGDWVWVVFKYEGLPSFCLLCGRLGHTKRFCELLLCH</sequence>
<dbReference type="InterPro" id="IPR025836">
    <property type="entry name" value="Zn_knuckle_CX2CX4HX4C"/>
</dbReference>
<reference evidence="3 4" key="1">
    <citation type="journal article" date="2023" name="Plant Biotechnol. J.">
        <title>Chromosome-level wild Hevea brasiliensis genome provides new tools for genomic-assisted breeding and valuable loci to elevate rubber yield.</title>
        <authorList>
            <person name="Cheng H."/>
            <person name="Song X."/>
            <person name="Hu Y."/>
            <person name="Wu T."/>
            <person name="Yang Q."/>
            <person name="An Z."/>
            <person name="Feng S."/>
            <person name="Deng Z."/>
            <person name="Wu W."/>
            <person name="Zeng X."/>
            <person name="Tu M."/>
            <person name="Wang X."/>
            <person name="Huang H."/>
        </authorList>
    </citation>
    <scope>NUCLEOTIDE SEQUENCE [LARGE SCALE GENOMIC DNA]</scope>
    <source>
        <strain evidence="3">MT/VB/25A 57/8</strain>
    </source>
</reference>